<evidence type="ECO:0000313" key="3">
    <source>
        <dbReference type="Proteomes" id="UP000265520"/>
    </source>
</evidence>
<protein>
    <submittedName>
        <fullName evidence="2">Uncharacterized protein</fullName>
    </submittedName>
</protein>
<proteinExistence type="predicted"/>
<dbReference type="EMBL" id="LXQA010000679">
    <property type="protein sequence ID" value="MCH80096.1"/>
    <property type="molecule type" value="Genomic_DNA"/>
</dbReference>
<accession>A0A392LYQ9</accession>
<dbReference type="Proteomes" id="UP000265520">
    <property type="component" value="Unassembled WGS sequence"/>
</dbReference>
<evidence type="ECO:0000256" key="1">
    <source>
        <dbReference type="SAM" id="MobiDB-lite"/>
    </source>
</evidence>
<keyword evidence="3" id="KW-1185">Reference proteome</keyword>
<dbReference type="AlphaFoldDB" id="A0A392LYQ9"/>
<feature type="region of interest" description="Disordered" evidence="1">
    <location>
        <begin position="187"/>
        <end position="221"/>
    </location>
</feature>
<organism evidence="2 3">
    <name type="scientific">Trifolium medium</name>
    <dbReference type="NCBI Taxonomy" id="97028"/>
    <lineage>
        <taxon>Eukaryota</taxon>
        <taxon>Viridiplantae</taxon>
        <taxon>Streptophyta</taxon>
        <taxon>Embryophyta</taxon>
        <taxon>Tracheophyta</taxon>
        <taxon>Spermatophyta</taxon>
        <taxon>Magnoliopsida</taxon>
        <taxon>eudicotyledons</taxon>
        <taxon>Gunneridae</taxon>
        <taxon>Pentapetalae</taxon>
        <taxon>rosids</taxon>
        <taxon>fabids</taxon>
        <taxon>Fabales</taxon>
        <taxon>Fabaceae</taxon>
        <taxon>Papilionoideae</taxon>
        <taxon>50 kb inversion clade</taxon>
        <taxon>NPAAA clade</taxon>
        <taxon>Hologalegina</taxon>
        <taxon>IRL clade</taxon>
        <taxon>Trifolieae</taxon>
        <taxon>Trifolium</taxon>
    </lineage>
</organism>
<evidence type="ECO:0000313" key="2">
    <source>
        <dbReference type="EMBL" id="MCH80096.1"/>
    </source>
</evidence>
<sequence>MLSHSSRGGMVMETWSSLRRLKSHMISEVVAATALYSASVDDLPTLLCILDSHDIGFGPRKKIKNMLMWKYGHQHFHPSLHRNKLLSCSGFMHELSKFVDGERDVRSSEVEILEGSNDFTICSGISGRKELSSKVERDQGASKEGYSQPLERNLPKSKCMIGKDTTEDLAFNPEIERTLRATRRAARLAKTQPEASTTQEEETLNTKSMAELIPPPPRRTMGDYCKKTDKICY</sequence>
<name>A0A392LYQ9_9FABA</name>
<comment type="caution">
    <text evidence="2">The sequence shown here is derived from an EMBL/GenBank/DDBJ whole genome shotgun (WGS) entry which is preliminary data.</text>
</comment>
<gene>
    <name evidence="2" type="ORF">A2U01_0000858</name>
</gene>
<reference evidence="2 3" key="1">
    <citation type="journal article" date="2018" name="Front. Plant Sci.">
        <title>Red Clover (Trifolium pratense) and Zigzag Clover (T. medium) - A Picture of Genomic Similarities and Differences.</title>
        <authorList>
            <person name="Dluhosova J."/>
            <person name="Istvanek J."/>
            <person name="Nedelnik J."/>
            <person name="Repkova J."/>
        </authorList>
    </citation>
    <scope>NUCLEOTIDE SEQUENCE [LARGE SCALE GENOMIC DNA]</scope>
    <source>
        <strain evidence="3">cv. 10/8</strain>
        <tissue evidence="2">Leaf</tissue>
    </source>
</reference>